<dbReference type="Proteomes" id="UP000779900">
    <property type="component" value="Unassembled WGS sequence"/>
</dbReference>
<evidence type="ECO:0000313" key="4">
    <source>
        <dbReference type="Proteomes" id="UP000779900"/>
    </source>
</evidence>
<evidence type="ECO:0000256" key="1">
    <source>
        <dbReference type="SAM" id="MobiDB-lite"/>
    </source>
</evidence>
<keyword evidence="2" id="KW-0812">Transmembrane</keyword>
<keyword evidence="2" id="KW-0472">Membrane</keyword>
<reference evidence="3" key="1">
    <citation type="submission" date="2019-03" db="EMBL/GenBank/DDBJ databases">
        <title>Lake Tanganyika Metagenome-Assembled Genomes (MAGs).</title>
        <authorList>
            <person name="Tran P."/>
        </authorList>
    </citation>
    <scope>NUCLEOTIDE SEQUENCE</scope>
    <source>
        <strain evidence="3">K_DeepCast_150m_m2_040</strain>
    </source>
</reference>
<gene>
    <name evidence="3" type="ORF">FJY68_13570</name>
</gene>
<evidence type="ECO:0000256" key="2">
    <source>
        <dbReference type="SAM" id="Phobius"/>
    </source>
</evidence>
<accession>A0A937XHZ6</accession>
<feature type="transmembrane region" description="Helical" evidence="2">
    <location>
        <begin position="20"/>
        <end position="37"/>
    </location>
</feature>
<dbReference type="AlphaFoldDB" id="A0A937XHZ6"/>
<feature type="region of interest" description="Disordered" evidence="1">
    <location>
        <begin position="124"/>
        <end position="152"/>
    </location>
</feature>
<dbReference type="EMBL" id="VGIR01000152">
    <property type="protein sequence ID" value="MBM3332854.1"/>
    <property type="molecule type" value="Genomic_DNA"/>
</dbReference>
<keyword evidence="2" id="KW-1133">Transmembrane helix</keyword>
<name>A0A937XHZ6_UNCW3</name>
<feature type="transmembrane region" description="Helical" evidence="2">
    <location>
        <begin position="43"/>
        <end position="64"/>
    </location>
</feature>
<organism evidence="3 4">
    <name type="scientific">candidate division WOR-3 bacterium</name>
    <dbReference type="NCBI Taxonomy" id="2052148"/>
    <lineage>
        <taxon>Bacteria</taxon>
        <taxon>Bacteria division WOR-3</taxon>
    </lineage>
</organism>
<sequence length="184" mass="21332">MAEPLSWTIHRAKENPTKTVVASVFILAFVAFSWVVFGPMLAGLAVVVMFLALNTYFLPITCTFTEKGIEVDKRFFTARYEWKQFRRWFRTSGGIVISPFSRKNYLDNFRGVHLLLPVGERQTPNAKRRKEGTVRRENAGERDTHDARRMTPEPVRTEDIIAYLEKRFAPPPPDERLRLDDEPS</sequence>
<comment type="caution">
    <text evidence="3">The sequence shown here is derived from an EMBL/GenBank/DDBJ whole genome shotgun (WGS) entry which is preliminary data.</text>
</comment>
<protein>
    <submittedName>
        <fullName evidence="3">YcxB family protein</fullName>
    </submittedName>
</protein>
<proteinExistence type="predicted"/>
<feature type="compositionally biased region" description="Basic and acidic residues" evidence="1">
    <location>
        <begin position="131"/>
        <end position="152"/>
    </location>
</feature>
<evidence type="ECO:0000313" key="3">
    <source>
        <dbReference type="EMBL" id="MBM3332854.1"/>
    </source>
</evidence>